<evidence type="ECO:0000313" key="1">
    <source>
        <dbReference type="EMBL" id="MEQ6355504.1"/>
    </source>
</evidence>
<comment type="caution">
    <text evidence="1">The sequence shown here is derived from an EMBL/GenBank/DDBJ whole genome shotgun (WGS) entry which is preliminary data.</text>
</comment>
<accession>A0ABV1MTM4</accession>
<protein>
    <recommendedName>
        <fullName evidence="3">DUF4303 domain-containing protein</fullName>
    </recommendedName>
</protein>
<dbReference type="EMBL" id="JBEGDG010000008">
    <property type="protein sequence ID" value="MEQ6355504.1"/>
    <property type="molecule type" value="Genomic_DNA"/>
</dbReference>
<reference evidence="1 2" key="1">
    <citation type="submission" date="2024-06" db="EMBL/GenBank/DDBJ databases">
        <title>Lysinibacillus zambalefons sp. nov., a Novel Firmicute Isolated from the Poon Bato Zambales Hyperalkaline Spring.</title>
        <authorList>
            <person name="Aja J.A."/>
            <person name="Lazaro J.E.H."/>
            <person name="Llorin L.D."/>
            <person name="Lim K.R."/>
            <person name="Teodosio J."/>
            <person name="Dalisay D.S."/>
        </authorList>
    </citation>
    <scope>NUCLEOTIDE SEQUENCE [LARGE SCALE GENOMIC DNA]</scope>
    <source>
        <strain evidence="1 2">M3</strain>
    </source>
</reference>
<keyword evidence="2" id="KW-1185">Reference proteome</keyword>
<proteinExistence type="predicted"/>
<dbReference type="Proteomes" id="UP001478862">
    <property type="component" value="Unassembled WGS sequence"/>
</dbReference>
<sequence length="174" mass="20803">MIHKEIQELLNDLNSFAKQIANVRLSNLSFDVYEFRDEYVMQVDLIFAEKSQFDNIQDAFSAIFKKELFDGEEWDINDEPNPADEQWLTALEDGWINDYYPKKYVCIELVNKDEFICRFKNELAYLNVTESIVKELLTRLNHIEIIQIKKGYTYDYIFGQSDSHYFLFEWGIYA</sequence>
<organism evidence="1 2">
    <name type="scientific">Lysinibacillus zambalensis</name>
    <dbReference type="NCBI Taxonomy" id="3160866"/>
    <lineage>
        <taxon>Bacteria</taxon>
        <taxon>Bacillati</taxon>
        <taxon>Bacillota</taxon>
        <taxon>Bacilli</taxon>
        <taxon>Bacillales</taxon>
        <taxon>Bacillaceae</taxon>
        <taxon>Lysinibacillus</taxon>
    </lineage>
</organism>
<dbReference type="RefSeq" id="WP_349660102.1">
    <property type="nucleotide sequence ID" value="NZ_JBEGDG010000008.1"/>
</dbReference>
<name>A0ABV1MTM4_9BACI</name>
<evidence type="ECO:0008006" key="3">
    <source>
        <dbReference type="Google" id="ProtNLM"/>
    </source>
</evidence>
<evidence type="ECO:0000313" key="2">
    <source>
        <dbReference type="Proteomes" id="UP001478862"/>
    </source>
</evidence>
<gene>
    <name evidence="1" type="ORF">ABNX05_12815</name>
</gene>